<dbReference type="SUPFAM" id="SSF88659">
    <property type="entry name" value="Sigma3 and sigma4 domains of RNA polymerase sigma factors"/>
    <property type="match status" value="1"/>
</dbReference>
<name>A0A1G2HG24_9BACT</name>
<evidence type="ECO:0000313" key="4">
    <source>
        <dbReference type="Proteomes" id="UP000178509"/>
    </source>
</evidence>
<dbReference type="InterPro" id="IPR038087">
    <property type="entry name" value="RNAP_delta_N_dom_sf"/>
</dbReference>
<dbReference type="Proteomes" id="UP000178509">
    <property type="component" value="Unassembled WGS sequence"/>
</dbReference>
<dbReference type="InterPro" id="IPR000943">
    <property type="entry name" value="RNA_pol_sigma70"/>
</dbReference>
<dbReference type="GO" id="GO:0003700">
    <property type="term" value="F:DNA-binding transcription factor activity"/>
    <property type="evidence" value="ECO:0007669"/>
    <property type="project" value="InterPro"/>
</dbReference>
<dbReference type="InterPro" id="IPR007759">
    <property type="entry name" value="Asxl_HARE-HTH"/>
</dbReference>
<reference evidence="3 4" key="1">
    <citation type="journal article" date="2016" name="Nat. Commun.">
        <title>Thousands of microbial genomes shed light on interconnected biogeochemical processes in an aquifer system.</title>
        <authorList>
            <person name="Anantharaman K."/>
            <person name="Brown C.T."/>
            <person name="Hug L.A."/>
            <person name="Sharon I."/>
            <person name="Castelle C.J."/>
            <person name="Probst A.J."/>
            <person name="Thomas B.C."/>
            <person name="Singh A."/>
            <person name="Wilkins M.J."/>
            <person name="Karaoz U."/>
            <person name="Brodie E.L."/>
            <person name="Williams K.H."/>
            <person name="Hubbard S.S."/>
            <person name="Banfield J.F."/>
        </authorList>
    </citation>
    <scope>NUCLEOTIDE SEQUENCE [LARGE SCALE GENOMIC DNA]</scope>
</reference>
<dbReference type="InterPro" id="IPR013324">
    <property type="entry name" value="RNA_pol_sigma_r3/r4-like"/>
</dbReference>
<protein>
    <recommendedName>
        <fullName evidence="2">HTH HARE-type domain-containing protein</fullName>
    </recommendedName>
</protein>
<feature type="domain" description="HTH HARE-type" evidence="2">
    <location>
        <begin position="213"/>
        <end position="279"/>
    </location>
</feature>
<dbReference type="InterPro" id="IPR036388">
    <property type="entry name" value="WH-like_DNA-bd_sf"/>
</dbReference>
<dbReference type="Pfam" id="PF05066">
    <property type="entry name" value="HARE-HTH"/>
    <property type="match status" value="1"/>
</dbReference>
<dbReference type="PROSITE" id="PS51913">
    <property type="entry name" value="HTH_HARE"/>
    <property type="match status" value="1"/>
</dbReference>
<gene>
    <name evidence="3" type="ORF">A3H51_03030</name>
</gene>
<dbReference type="AlphaFoldDB" id="A0A1G2HG24"/>
<comment type="caution">
    <text evidence="3">The sequence shown here is derived from an EMBL/GenBank/DDBJ whole genome shotgun (WGS) entry which is preliminary data.</text>
</comment>
<dbReference type="PANTHER" id="PTHR30603:SF47">
    <property type="entry name" value="RNA POLYMERASE SIGMA FACTOR SIGD, CHLOROPLASTIC"/>
    <property type="match status" value="1"/>
</dbReference>
<keyword evidence="1" id="KW-0804">Transcription</keyword>
<dbReference type="Gene3D" id="1.10.10.1250">
    <property type="entry name" value="RNA polymerase, subunit delta, N-terminal domain"/>
    <property type="match status" value="1"/>
</dbReference>
<dbReference type="InterPro" id="IPR007630">
    <property type="entry name" value="RNA_pol_sigma70_r4"/>
</dbReference>
<dbReference type="PANTHER" id="PTHR30603">
    <property type="entry name" value="RNA POLYMERASE SIGMA FACTOR RPO"/>
    <property type="match status" value="1"/>
</dbReference>
<dbReference type="PRINTS" id="PR00046">
    <property type="entry name" value="SIGMA70FCT"/>
</dbReference>
<evidence type="ECO:0000259" key="2">
    <source>
        <dbReference type="PROSITE" id="PS51913"/>
    </source>
</evidence>
<dbReference type="Pfam" id="PF04545">
    <property type="entry name" value="Sigma70_r4"/>
    <property type="match status" value="1"/>
</dbReference>
<evidence type="ECO:0000313" key="3">
    <source>
        <dbReference type="EMBL" id="OGZ61442.1"/>
    </source>
</evidence>
<dbReference type="EMBL" id="MHOJ01000042">
    <property type="protein sequence ID" value="OGZ61442.1"/>
    <property type="molecule type" value="Genomic_DNA"/>
</dbReference>
<proteinExistence type="predicted"/>
<dbReference type="Gene3D" id="1.10.10.10">
    <property type="entry name" value="Winged helix-like DNA-binding domain superfamily/Winged helix DNA-binding domain"/>
    <property type="match status" value="1"/>
</dbReference>
<accession>A0A1G2HG24</accession>
<sequence length="341" mass="39127">MTKLNLKPLVDKILKILSARNGSILVLRHGVEGGEKYTLERIGKKYGITRERVRQIEEASYEKIRNAGVYKELTPTYSVIEEFLNSFGGVVTEKYLINNIASVSQAHHVSLLLALNNKFVRIPENDKFETIWASSSQKADAMCSMLNNVVKGFKKVGKPVSFEELKEIIKQENLNVLSISENNLPVTLAVSKQIQKGPFNKWGLSNWPQINPRGVRDRAHLIMEKHGQPLHFRELAKKIDEYLYPRENKKTHPQTAHNELIKDDRFVLIGRGTYALADWGYVPGAVKDVIMHILQEHGKPMDKRELLSRVMKQRRVQENTIVLNLQNRSLFKKEGTKYYLA</sequence>
<dbReference type="STRING" id="1802164.A3H51_03030"/>
<dbReference type="GO" id="GO:0006352">
    <property type="term" value="P:DNA-templated transcription initiation"/>
    <property type="evidence" value="ECO:0007669"/>
    <property type="project" value="InterPro"/>
</dbReference>
<evidence type="ECO:0000256" key="1">
    <source>
        <dbReference type="ARBA" id="ARBA00023163"/>
    </source>
</evidence>
<organism evidence="3 4">
    <name type="scientific">Candidatus Spechtbacteria bacterium RIFCSPLOWO2_02_FULL_38_8</name>
    <dbReference type="NCBI Taxonomy" id="1802164"/>
    <lineage>
        <taxon>Bacteria</taxon>
        <taxon>Candidatus Spechtiibacteriota</taxon>
    </lineage>
</organism>
<dbReference type="InterPro" id="IPR050239">
    <property type="entry name" value="Sigma-70_RNA_pol_init_factors"/>
</dbReference>